<evidence type="ECO:0000256" key="4">
    <source>
        <dbReference type="ARBA" id="ARBA00023268"/>
    </source>
</evidence>
<dbReference type="Pfam" id="PF00109">
    <property type="entry name" value="ketoacyl-synt"/>
    <property type="match status" value="2"/>
</dbReference>
<dbReference type="CDD" id="cd00833">
    <property type="entry name" value="PKS"/>
    <property type="match status" value="2"/>
</dbReference>
<keyword evidence="3" id="KW-0808">Transferase</keyword>
<reference evidence="9 10" key="1">
    <citation type="submission" date="2016-10" db="EMBL/GenBank/DDBJ databases">
        <authorList>
            <person name="Varghese N."/>
            <person name="Submissions S."/>
        </authorList>
    </citation>
    <scope>NUCLEOTIDE SEQUENCE [LARGE SCALE GENOMIC DNA]</scope>
    <source>
        <strain evidence="9 10">DSM 16525</strain>
    </source>
</reference>
<dbReference type="SMART" id="SM00825">
    <property type="entry name" value="PKS_KS"/>
    <property type="match status" value="2"/>
</dbReference>
<keyword evidence="2" id="KW-0597">Phosphoprotein</keyword>
<dbReference type="InterPro" id="IPR036736">
    <property type="entry name" value="ACP-like_sf"/>
</dbReference>
<feature type="domain" description="Carrier" evidence="7">
    <location>
        <begin position="2781"/>
        <end position="2856"/>
    </location>
</feature>
<dbReference type="InterPro" id="IPR013217">
    <property type="entry name" value="Methyltransf_12"/>
</dbReference>
<dbReference type="Pfam" id="PF08242">
    <property type="entry name" value="Methyltransf_12"/>
    <property type="match status" value="1"/>
</dbReference>
<dbReference type="Pfam" id="PF00698">
    <property type="entry name" value="Acyl_transf_1"/>
    <property type="match status" value="2"/>
</dbReference>
<dbReference type="Pfam" id="PF00550">
    <property type="entry name" value="PP-binding"/>
    <property type="match status" value="2"/>
</dbReference>
<dbReference type="InterPro" id="IPR013968">
    <property type="entry name" value="PKS_KR"/>
</dbReference>
<name>A0ABY1CUC0_MYXFU</name>
<keyword evidence="4" id="KW-0511">Multifunctional enzyme</keyword>
<accession>A0ABY1CUC0</accession>
<keyword evidence="5" id="KW-0175">Coiled coil</keyword>
<evidence type="ECO:0000256" key="3">
    <source>
        <dbReference type="ARBA" id="ARBA00022679"/>
    </source>
</evidence>
<dbReference type="InterPro" id="IPR001227">
    <property type="entry name" value="Ac_transferase_dom_sf"/>
</dbReference>
<dbReference type="SMART" id="SM00827">
    <property type="entry name" value="PKS_AT"/>
    <property type="match status" value="2"/>
</dbReference>
<sequence length="2894" mass="310415">MSDATKENELKQRMARAVLAMQKVQAKLDTLEKARTEPIAIVGMGCRFPGGADSPEAYWKLLDEGRDAVRREPASRRTGADTGTPRWGGYLDEVDGFDADFFGISPREAASLDPQQRLLLEVSWEALEDAGQNPEKLLGSSTGVFVGITGNDYERVLPMGADQLDAYYITGNGHCFPPGRISYVLGLQGPSLAVDTACSSSLVAVHLACQSLRLGECNLALAGGVNLILDSLSTEMIARTQSLSPNGRCSTFDAWANGFVRGEGCGVIVLKRLSDAQADGDTILAVVRGSAINQDGRSTGLTAPNVLAQQALLRQALANARVEPSAIGYIEAHGTGTSLGDPIEVEALADVVGAPRADGSQCALASVKTNMGHLESAAGIAGLMKVVLSMRHERIPKHLNFTRLNPRIRMDGTAFVIPAESALPWARSEKPRLAGVSSFGMSGTNAHVVLEEAPVRAVPSMAPSRPASNLLLLTAKSEDALAEQVRQYAGHLSAHPELDAADVCFTANTTRARFPHRLAVVGGSTRALAEALQGFAKGEVSDAVASAEASSQSPRVAFLFTGQGSQYVGMGRELYATSPVFREALDRCAALLKPRMELLSVLFPAEGATSPIDQTEYSQPALFALEYALAQVWKSWGVVPHAVMGHSVGEFAAAVVAGHLSLEDGLALIAERGRLMQALPSGGAMLSVFATEAQVQPLLASHRSQVSLACLNAPGQVVLSGAGEVIARLDQELQAKGVRTKALVVSHAFHSPLMDPMLEALESQAARVKVMPGTIPLVSNVTGRPVGAGELGAPGYWRRHAREAVRFQEGMESLRELGIDVFVEVGPTATLLGLGRACLGEQPAWIASLRKGRHDAEQLLGALGRLFLRGQEVDWRAVDAEPSRQKVALPTYPWRRQRHWPSESPRLATVRSEGATVHGAVTELDAGSLLQVRWEESTASGQGTTGAWMLLCDQGGVGEALAARFEQQGVPHVKVYAGAASAPGALAVDPADGVALAKLWKEAFPANLPRAGVVHLWGLDASGVESPGALRTSTRERCISVVSALRALESSPELTGRLWVVTREACAVESSSVDPSQALLWGLGRVAALEHPERWGGLVDVEKAEGGSLADVLMHGAGEGEEQLALRGGRRFVPRLESKPLPTAKATTLASAATYLITGGQGELGLQVARWMVKQGARHLVLTARSAFPERSEWDALEARGGDVAVRIAAVKEMEAAGATVVLSRADVSRREQMVALLETVRATMPVLKGVVHAAGVSTHARLRELDASALDAVLAPKVEGAWHLHALTQGDSLDFFVLFSSISAVWGSVGSGHYAAGNAFLDALAQHRRARGLAATSINWGPWAGRGMASPDAQRWLANMGVDSLETQEGVAWFERLLGADITQATVARVRWERFKPIYEARGPRPFLAAMGTKAVETSAAPTVSTAPVLGRDELEAAVRQQVAGVLGLDPKRPIPVGRGFADLGMDSLMAVELKERLQRVVGQSLPATLAFNHPNVQALTEHLLSLVEEKKPRAEAPKPVARTDEPIAIIGMACRFPGDANTPEAYWRLLRDGVDATSEVPADRWDVEALFDADPEAPGKMYMRKGGFLRDVAGFEPQFFGISPREAESMDPQQRLLLEVGWEALERSGINADSLRETNTGVFVGVTASDYSRVILNQDAAAVDAYFASGTSLNVVAGRLSFALGLHGPSMAVDTACSSSLVALHLACQSLRNGESTLALSGGVNLILTPEATLSICKAHMLSPEGRCKTFDASADGFARGEGCGVLVLKRLSDAMADGNEVLAVIRGTAVNHDGPSSGLTVPNGMAQQAVIRQALENGGVKATEVSYLEAHGTGTSLGDPIEVDAMWGALGEGRSGESLWLGSAKTNLGHLESAAGVAAVMKVVLSLKNKQLPPHLHFKTPNPHIGWDQMAVEVPTKLTQWEPKQGRRLAGVSSFGFSGTNAHVVIEEAPAARELPAFQERPKHVLVLSARSASALEEQAKQYAGSLGEGAVGDVCFTASVGRTHLEQRLAVVGASAEELKTKLERVVAGEAVAGVVKGQAVGKEKRKVAFLFTGQGSQYVGMGEELYRTQPAFKEALEECAKVLEGVLEKPLLEVMFGQGGELDETRYTQPALFAVEYALWRMWRSWGVEADAVLGHSVGEYVAAVVAGVVGMEDALKLVAERGRLMQALGGEGEMVAVEAPEEWIAEAVKGLEASVSIAARNGPKQWVVAGLKEGVKEAERRLAEKGAKTKKLKVSHAFHSPQMEPMLEAFEAKVGAVKLEAPKRVLISNVSGKKAGAEVASAKYWRTHVREAVRFAEGMEALRKEGVGIFLEVGPSPVLVGMGRQTLEEEGLEWVASLRKGKGEWETALEALGALYVKGVEVAWSEYEKPYARRTVSLPTYPFQRRRHWHAEPVPQPRVSSPPTSSSVVRVASQLQASSELGSVGVADVYSDFGRSFERFNTRGQELYLHWAPLREVPKGFSWLKVFYPDLFPEDDHVHFEHVYGEALRELRSVTYRAVDFSSIRRVLDIGCGYASDLIDLAKNHAHLKLDGYNITLAQVEAGGRKVKERGLQDRVRLFNRDSSKDEFPDQYELIQAFQVIHHIEDKRGVLANIQRHLANGGLLVASDIVSTVDETLRHEESEAHLLPRKEWAQLFAEAGLRIIGCVDLSREISNFFDDREYDASMARLKQNITAAESAFIVGPHMLGKLLGTGLAQYLVLTLQKEPFLSRDILLSMNQRYLDAPQAYADIVAHADAEGRFPLEAPRSASTAAAVRSTQSTGGLSLSADPAQARGQLKSFLEERIRKVLQLAKEDTVAFDSTFISLGFDSFTGLQLKNVLEKELGVSLPMSQLFEDLSLDAHVDRMLASVKRAAPAAESPPAATEPSLDVDAMSEDEVNARLQALLKS</sequence>
<dbReference type="SUPFAM" id="SSF47336">
    <property type="entry name" value="ACP-like"/>
    <property type="match status" value="2"/>
</dbReference>
<dbReference type="PANTHER" id="PTHR43775">
    <property type="entry name" value="FATTY ACID SYNTHASE"/>
    <property type="match status" value="1"/>
</dbReference>
<dbReference type="Gene3D" id="3.40.50.150">
    <property type="entry name" value="Vaccinia Virus protein VP39"/>
    <property type="match status" value="1"/>
</dbReference>
<feature type="region of interest" description="Disordered" evidence="6">
    <location>
        <begin position="2858"/>
        <end position="2878"/>
    </location>
</feature>
<dbReference type="Gene3D" id="3.40.366.10">
    <property type="entry name" value="Malonyl-Coenzyme A Acyl Carrier Protein, domain 2"/>
    <property type="match status" value="2"/>
</dbReference>
<feature type="compositionally biased region" description="Low complexity" evidence="6">
    <location>
        <begin position="2859"/>
        <end position="2873"/>
    </location>
</feature>
<dbReference type="SUPFAM" id="SSF52151">
    <property type="entry name" value="FabD/lysophospholipase-like"/>
    <property type="match status" value="2"/>
</dbReference>
<feature type="domain" description="Ketosynthase family 3 (KS3)" evidence="8">
    <location>
        <begin position="1526"/>
        <end position="1951"/>
    </location>
</feature>
<dbReference type="PROSITE" id="PS00606">
    <property type="entry name" value="KS3_1"/>
    <property type="match status" value="2"/>
</dbReference>
<dbReference type="SUPFAM" id="SSF55048">
    <property type="entry name" value="Probable ACP-binding domain of malonyl-CoA ACP transacylase"/>
    <property type="match status" value="2"/>
</dbReference>
<dbReference type="PROSITE" id="PS50075">
    <property type="entry name" value="CARRIER"/>
    <property type="match status" value="2"/>
</dbReference>
<evidence type="ECO:0000256" key="2">
    <source>
        <dbReference type="ARBA" id="ARBA00022553"/>
    </source>
</evidence>
<dbReference type="Gene3D" id="3.40.47.10">
    <property type="match status" value="2"/>
</dbReference>
<dbReference type="InterPro" id="IPR014030">
    <property type="entry name" value="Ketoacyl_synth_N"/>
</dbReference>
<dbReference type="CDD" id="cd08955">
    <property type="entry name" value="KR_2_FAS_SDR_x"/>
    <property type="match status" value="1"/>
</dbReference>
<dbReference type="InterPro" id="IPR020803">
    <property type="entry name" value="MeTfrase_dom"/>
</dbReference>
<feature type="domain" description="Ketosynthase family 3 (KS3)" evidence="8">
    <location>
        <begin position="36"/>
        <end position="452"/>
    </location>
</feature>
<dbReference type="SMART" id="SM00823">
    <property type="entry name" value="PKS_PP"/>
    <property type="match status" value="2"/>
</dbReference>
<dbReference type="Pfam" id="PF16197">
    <property type="entry name" value="KAsynt_C_assoc"/>
    <property type="match status" value="1"/>
</dbReference>
<feature type="coiled-coil region" evidence="5">
    <location>
        <begin position="7"/>
        <end position="34"/>
    </location>
</feature>
<dbReference type="InterPro" id="IPR050091">
    <property type="entry name" value="PKS_NRPS_Biosynth_Enz"/>
</dbReference>
<dbReference type="InterPro" id="IPR032821">
    <property type="entry name" value="PKS_assoc"/>
</dbReference>
<dbReference type="PROSITE" id="PS52004">
    <property type="entry name" value="KS3_2"/>
    <property type="match status" value="2"/>
</dbReference>
<dbReference type="SUPFAM" id="SSF51735">
    <property type="entry name" value="NAD(P)-binding Rossmann-fold domains"/>
    <property type="match status" value="2"/>
</dbReference>
<keyword evidence="1" id="KW-0596">Phosphopantetheine</keyword>
<dbReference type="SUPFAM" id="SSF53335">
    <property type="entry name" value="S-adenosyl-L-methionine-dependent methyltransferases"/>
    <property type="match status" value="1"/>
</dbReference>
<dbReference type="InterPro" id="IPR029063">
    <property type="entry name" value="SAM-dependent_MTases_sf"/>
</dbReference>
<keyword evidence="10" id="KW-1185">Reference proteome</keyword>
<evidence type="ECO:0000259" key="7">
    <source>
        <dbReference type="PROSITE" id="PS50075"/>
    </source>
</evidence>
<evidence type="ECO:0000259" key="8">
    <source>
        <dbReference type="PROSITE" id="PS52004"/>
    </source>
</evidence>
<dbReference type="InterPro" id="IPR057326">
    <property type="entry name" value="KR_dom"/>
</dbReference>
<dbReference type="Pfam" id="PF22621">
    <property type="entry name" value="CurL-like_PKS_C"/>
    <property type="match status" value="1"/>
</dbReference>
<dbReference type="InterPro" id="IPR016039">
    <property type="entry name" value="Thiolase-like"/>
</dbReference>
<evidence type="ECO:0000313" key="9">
    <source>
        <dbReference type="EMBL" id="SEU38582.1"/>
    </source>
</evidence>
<dbReference type="InterPro" id="IPR003965">
    <property type="entry name" value="Fatty_acid_synthase"/>
</dbReference>
<dbReference type="RefSeq" id="WP_074958389.1">
    <property type="nucleotide sequence ID" value="NZ_FOIB01000013.1"/>
</dbReference>
<dbReference type="PANTHER" id="PTHR43775:SF51">
    <property type="entry name" value="INACTIVE PHENOLPHTHIOCEROL SYNTHESIS POLYKETIDE SYNTHASE TYPE I PKS1-RELATED"/>
    <property type="match status" value="1"/>
</dbReference>
<evidence type="ECO:0000256" key="1">
    <source>
        <dbReference type="ARBA" id="ARBA00022450"/>
    </source>
</evidence>
<protein>
    <submittedName>
        <fullName evidence="9">Epothilone polyketide synthase D</fullName>
    </submittedName>
</protein>
<evidence type="ECO:0000313" key="10">
    <source>
        <dbReference type="Proteomes" id="UP000183760"/>
    </source>
</evidence>
<proteinExistence type="predicted"/>
<dbReference type="CDD" id="cd02440">
    <property type="entry name" value="AdoMet_MTases"/>
    <property type="match status" value="1"/>
</dbReference>
<dbReference type="InterPro" id="IPR016035">
    <property type="entry name" value="Acyl_Trfase/lysoPLipase"/>
</dbReference>
<dbReference type="SMART" id="SM00822">
    <property type="entry name" value="PKS_KR"/>
    <property type="match status" value="1"/>
</dbReference>
<organism evidence="9 10">
    <name type="scientific">Myxococcus fulvus</name>
    <dbReference type="NCBI Taxonomy" id="33"/>
    <lineage>
        <taxon>Bacteria</taxon>
        <taxon>Pseudomonadati</taxon>
        <taxon>Myxococcota</taxon>
        <taxon>Myxococcia</taxon>
        <taxon>Myxococcales</taxon>
        <taxon>Cystobacterineae</taxon>
        <taxon>Myxococcaceae</taxon>
        <taxon>Myxococcus</taxon>
    </lineage>
</organism>
<dbReference type="InterPro" id="IPR014043">
    <property type="entry name" value="Acyl_transferase_dom"/>
</dbReference>
<evidence type="ECO:0000256" key="6">
    <source>
        <dbReference type="SAM" id="MobiDB-lite"/>
    </source>
</evidence>
<comment type="caution">
    <text evidence="9">The sequence shown here is derived from an EMBL/GenBank/DDBJ whole genome shotgun (WGS) entry which is preliminary data.</text>
</comment>
<dbReference type="InterPro" id="IPR009081">
    <property type="entry name" value="PP-bd_ACP"/>
</dbReference>
<dbReference type="SMART" id="SM01294">
    <property type="entry name" value="PKS_PP_betabranch"/>
    <property type="match status" value="1"/>
</dbReference>
<dbReference type="SUPFAM" id="SSF53901">
    <property type="entry name" value="Thiolase-like"/>
    <property type="match status" value="2"/>
</dbReference>
<dbReference type="Pfam" id="PF08659">
    <property type="entry name" value="KR"/>
    <property type="match status" value="1"/>
</dbReference>
<dbReference type="Gene3D" id="1.10.1200.10">
    <property type="entry name" value="ACP-like"/>
    <property type="match status" value="2"/>
</dbReference>
<dbReference type="Gene3D" id="3.30.70.3290">
    <property type="match status" value="2"/>
</dbReference>
<dbReference type="InterPro" id="IPR016036">
    <property type="entry name" value="Malonyl_transacylase_ACP-bd"/>
</dbReference>
<dbReference type="EMBL" id="FOIB01000013">
    <property type="protein sequence ID" value="SEU38582.1"/>
    <property type="molecule type" value="Genomic_DNA"/>
</dbReference>
<dbReference type="InterPro" id="IPR020806">
    <property type="entry name" value="PKS_PP-bd"/>
</dbReference>
<dbReference type="Proteomes" id="UP000183760">
    <property type="component" value="Unassembled WGS sequence"/>
</dbReference>
<evidence type="ECO:0000256" key="5">
    <source>
        <dbReference type="SAM" id="Coils"/>
    </source>
</evidence>
<dbReference type="InterPro" id="IPR036291">
    <property type="entry name" value="NAD(P)-bd_dom_sf"/>
</dbReference>
<dbReference type="Gene3D" id="3.40.50.720">
    <property type="entry name" value="NAD(P)-binding Rossmann-like Domain"/>
    <property type="match status" value="1"/>
</dbReference>
<dbReference type="PRINTS" id="PR01483">
    <property type="entry name" value="FASYNTHASE"/>
</dbReference>
<dbReference type="InterPro" id="IPR020841">
    <property type="entry name" value="PKS_Beta-ketoAc_synthase_dom"/>
</dbReference>
<dbReference type="InterPro" id="IPR018201">
    <property type="entry name" value="Ketoacyl_synth_AS"/>
</dbReference>
<dbReference type="InterPro" id="IPR014031">
    <property type="entry name" value="Ketoacyl_synth_C"/>
</dbReference>
<dbReference type="Pfam" id="PF02801">
    <property type="entry name" value="Ketoacyl-synt_C"/>
    <property type="match status" value="2"/>
</dbReference>
<dbReference type="SMART" id="SM00828">
    <property type="entry name" value="PKS_MT"/>
    <property type="match status" value="1"/>
</dbReference>
<feature type="domain" description="Carrier" evidence="7">
    <location>
        <begin position="1434"/>
        <end position="1509"/>
    </location>
</feature>
<gene>
    <name evidence="9" type="ORF">SAMN05443572_113118</name>
</gene>